<gene>
    <name evidence="1" type="ORF">RBSWK_05491</name>
</gene>
<accession>L7C8N8</accession>
<dbReference type="EMBL" id="AMWG01000152">
    <property type="protein sequence ID" value="ELP30539.1"/>
    <property type="molecule type" value="Genomic_DNA"/>
</dbReference>
<proteinExistence type="predicted"/>
<name>L7C8N8_RHOBT</name>
<organism evidence="1 2">
    <name type="scientific">Rhodopirellula baltica SWK14</name>
    <dbReference type="NCBI Taxonomy" id="993516"/>
    <lineage>
        <taxon>Bacteria</taxon>
        <taxon>Pseudomonadati</taxon>
        <taxon>Planctomycetota</taxon>
        <taxon>Planctomycetia</taxon>
        <taxon>Pirellulales</taxon>
        <taxon>Pirellulaceae</taxon>
        <taxon>Rhodopirellula</taxon>
    </lineage>
</organism>
<evidence type="ECO:0000313" key="1">
    <source>
        <dbReference type="EMBL" id="ELP30539.1"/>
    </source>
</evidence>
<reference evidence="1 2" key="1">
    <citation type="journal article" date="2013" name="Mar. Genomics">
        <title>Expression of sulfatases in Rhodopirellula baltica and the diversity of sulfatases in the genus Rhodopirellula.</title>
        <authorList>
            <person name="Wegner C.E."/>
            <person name="Richter-Heitmann T."/>
            <person name="Klindworth A."/>
            <person name="Klockow C."/>
            <person name="Richter M."/>
            <person name="Achstetter T."/>
            <person name="Glockner F.O."/>
            <person name="Harder J."/>
        </authorList>
    </citation>
    <scope>NUCLEOTIDE SEQUENCE [LARGE SCALE GENOMIC DNA]</scope>
    <source>
        <strain evidence="1 2">SWK14</strain>
    </source>
</reference>
<evidence type="ECO:0000313" key="2">
    <source>
        <dbReference type="Proteomes" id="UP000010959"/>
    </source>
</evidence>
<dbReference type="AlphaFoldDB" id="L7C8N8"/>
<dbReference type="Proteomes" id="UP000010959">
    <property type="component" value="Unassembled WGS sequence"/>
</dbReference>
<sequence length="47" mass="5050">MTTAAMAAKTAIASNSSNKVKAARDANRVRKWLSARDECVIAISLTR</sequence>
<comment type="caution">
    <text evidence="1">The sequence shown here is derived from an EMBL/GenBank/DDBJ whole genome shotgun (WGS) entry which is preliminary data.</text>
</comment>
<protein>
    <submittedName>
        <fullName evidence="1">Uncharacterized protein</fullName>
    </submittedName>
</protein>